<feature type="transmembrane region" description="Helical" evidence="2">
    <location>
        <begin position="40"/>
        <end position="57"/>
    </location>
</feature>
<feature type="transmembrane region" description="Helical" evidence="2">
    <location>
        <begin position="14"/>
        <end position="33"/>
    </location>
</feature>
<comment type="caution">
    <text evidence="3">The sequence shown here is derived from an EMBL/GenBank/DDBJ whole genome shotgun (WGS) entry which is preliminary data.</text>
</comment>
<evidence type="ECO:0000313" key="3">
    <source>
        <dbReference type="EMBL" id="MBR7832054.1"/>
    </source>
</evidence>
<proteinExistence type="inferred from homology"/>
<comment type="function">
    <text evidence="2">NDH-1 shuttles electrons from NADH, via FMN and iron-sulfur (Fe-S) centers, to quinones in the respiratory chain. Couples the redox reaction to proton translocation (for every two electrons transferred, four hydrogen ions are translocated across the cytoplasmic membrane), and thus conserves the redox energy in a proton gradient.</text>
</comment>
<dbReference type="EMBL" id="JAGSOG010000005">
    <property type="protein sequence ID" value="MBR7832054.1"/>
    <property type="molecule type" value="Genomic_DNA"/>
</dbReference>
<feature type="transmembrane region" description="Helical" evidence="2">
    <location>
        <begin position="104"/>
        <end position="126"/>
    </location>
</feature>
<dbReference type="Pfam" id="PF00499">
    <property type="entry name" value="Oxidored_q3"/>
    <property type="match status" value="1"/>
</dbReference>
<accession>A0A941EQR6</accession>
<dbReference type="Proteomes" id="UP000675781">
    <property type="component" value="Unassembled WGS sequence"/>
</dbReference>
<feature type="transmembrane region" description="Helical" evidence="2">
    <location>
        <begin position="63"/>
        <end position="84"/>
    </location>
</feature>
<comment type="catalytic activity">
    <reaction evidence="2">
        <text>a quinone + NADH + 5 H(+)(in) = a quinol + NAD(+) + 4 H(+)(out)</text>
        <dbReference type="Rhea" id="RHEA:57888"/>
        <dbReference type="ChEBI" id="CHEBI:15378"/>
        <dbReference type="ChEBI" id="CHEBI:24646"/>
        <dbReference type="ChEBI" id="CHEBI:57540"/>
        <dbReference type="ChEBI" id="CHEBI:57945"/>
        <dbReference type="ChEBI" id="CHEBI:132124"/>
    </reaction>
</comment>
<gene>
    <name evidence="3" type="ORF">KDL01_02220</name>
</gene>
<keyword evidence="2" id="KW-0812">Transmembrane</keyword>
<protein>
    <recommendedName>
        <fullName evidence="2">NADH-quinone oxidoreductase subunit J</fullName>
        <ecNumber evidence="2">7.1.1.-</ecNumber>
    </recommendedName>
</protein>
<dbReference type="RefSeq" id="WP_212526581.1">
    <property type="nucleotide sequence ID" value="NZ_JAGSOG010000005.1"/>
</dbReference>
<name>A0A941EQR6_9ACTN</name>
<dbReference type="PANTHER" id="PTHR33269">
    <property type="entry name" value="NADH-UBIQUINONE OXIDOREDUCTASE CHAIN 6"/>
    <property type="match status" value="1"/>
</dbReference>
<dbReference type="Gene3D" id="1.20.120.1200">
    <property type="entry name" value="NADH-ubiquinone/plastoquinone oxidoreductase chain 6, subunit NuoJ"/>
    <property type="match status" value="1"/>
</dbReference>
<dbReference type="PANTHER" id="PTHR33269:SF17">
    <property type="entry name" value="NADH-UBIQUINONE OXIDOREDUCTASE CHAIN 6"/>
    <property type="match status" value="1"/>
</dbReference>
<sequence>MATHSYLSPTGVEIAFVLVGLVVLGSGLLVVTLKNLVHAALWLIVCMGGIGIEYLLLGAEMVAWIQVLIYGGAVIVLFLFGLMLTKAPIGRTEELDVAHRWPAVLVGLGAAGTLVTVTVQAYQHTWFEPRDALALGSSEGLGTALFHYWVLPFEALSVLLLAALVGAIALSRARREDDGPDELPGEAQA</sequence>
<evidence type="ECO:0000313" key="4">
    <source>
        <dbReference type="Proteomes" id="UP000675781"/>
    </source>
</evidence>
<dbReference type="GO" id="GO:0048038">
    <property type="term" value="F:quinone binding"/>
    <property type="evidence" value="ECO:0007669"/>
    <property type="project" value="UniProtKB-UniRule"/>
</dbReference>
<keyword evidence="2" id="KW-1003">Cell membrane</keyword>
<keyword evidence="4" id="KW-1185">Reference proteome</keyword>
<keyword evidence="2" id="KW-0472">Membrane</keyword>
<comment type="subcellular location">
    <subcellularLocation>
        <location evidence="2">Cell membrane</location>
        <topology evidence="2">Multi-pass membrane protein</topology>
    </subcellularLocation>
</comment>
<dbReference type="GO" id="GO:0005886">
    <property type="term" value="C:plasma membrane"/>
    <property type="evidence" value="ECO:0007669"/>
    <property type="project" value="UniProtKB-SubCell"/>
</dbReference>
<feature type="transmembrane region" description="Helical" evidence="2">
    <location>
        <begin position="146"/>
        <end position="170"/>
    </location>
</feature>
<dbReference type="GO" id="GO:0016491">
    <property type="term" value="F:oxidoreductase activity"/>
    <property type="evidence" value="ECO:0007669"/>
    <property type="project" value="UniProtKB-KW"/>
</dbReference>
<evidence type="ECO:0000256" key="2">
    <source>
        <dbReference type="RuleBase" id="RU004429"/>
    </source>
</evidence>
<dbReference type="AlphaFoldDB" id="A0A941EQR6"/>
<dbReference type="InterPro" id="IPR042106">
    <property type="entry name" value="Nuo/plastoQ_OxRdtase_6_NuoJ"/>
</dbReference>
<keyword evidence="3" id="KW-0560">Oxidoreductase</keyword>
<dbReference type="InterPro" id="IPR001457">
    <property type="entry name" value="NADH_UbQ/plastoQ_OxRdtase_su6"/>
</dbReference>
<dbReference type="GO" id="GO:0008137">
    <property type="term" value="F:NADH dehydrogenase (ubiquinone) activity"/>
    <property type="evidence" value="ECO:0007669"/>
    <property type="project" value="UniProtKB-UniRule"/>
</dbReference>
<keyword evidence="2" id="KW-0874">Quinone</keyword>
<keyword evidence="2" id="KW-1133">Transmembrane helix</keyword>
<dbReference type="EC" id="7.1.1.-" evidence="2"/>
<comment type="similarity">
    <text evidence="1 2">Belongs to the complex I subunit 6 family.</text>
</comment>
<keyword evidence="2" id="KW-0520">NAD</keyword>
<organism evidence="3 4">
    <name type="scientific">Actinospica durhamensis</name>
    <dbReference type="NCBI Taxonomy" id="1508375"/>
    <lineage>
        <taxon>Bacteria</taxon>
        <taxon>Bacillati</taxon>
        <taxon>Actinomycetota</taxon>
        <taxon>Actinomycetes</taxon>
        <taxon>Catenulisporales</taxon>
        <taxon>Actinospicaceae</taxon>
        <taxon>Actinospica</taxon>
    </lineage>
</organism>
<reference evidence="3" key="1">
    <citation type="submission" date="2021-04" db="EMBL/GenBank/DDBJ databases">
        <title>Genome based classification of Actinospica acidithermotolerans sp. nov., an actinobacterium isolated from an Indonesian hot spring.</title>
        <authorList>
            <person name="Kusuma A.B."/>
            <person name="Putra K.E."/>
            <person name="Nafisah S."/>
            <person name="Loh J."/>
            <person name="Nouioui I."/>
            <person name="Goodfellow M."/>
        </authorList>
    </citation>
    <scope>NUCLEOTIDE SEQUENCE</scope>
    <source>
        <strain evidence="3">CSCA 57</strain>
    </source>
</reference>
<evidence type="ECO:0000256" key="1">
    <source>
        <dbReference type="ARBA" id="ARBA00005698"/>
    </source>
</evidence>
<dbReference type="FunFam" id="1.20.120.1200:FF:000007">
    <property type="entry name" value="NADH-quinone oxidoreductase subunit J"/>
    <property type="match status" value="1"/>
</dbReference>